<dbReference type="EMBL" id="SIHI01000025">
    <property type="protein sequence ID" value="TWT47045.1"/>
    <property type="molecule type" value="Genomic_DNA"/>
</dbReference>
<proteinExistence type="predicted"/>
<dbReference type="OrthoDB" id="226213at2"/>
<evidence type="ECO:0000313" key="3">
    <source>
        <dbReference type="Proteomes" id="UP000317243"/>
    </source>
</evidence>
<dbReference type="Gene3D" id="2.130.10.10">
    <property type="entry name" value="YVTN repeat-like/Quinoprotein amine dehydrogenase"/>
    <property type="match status" value="2"/>
</dbReference>
<evidence type="ECO:0000313" key="2">
    <source>
        <dbReference type="EMBL" id="TWT47045.1"/>
    </source>
</evidence>
<keyword evidence="3" id="KW-1185">Reference proteome</keyword>
<feature type="region of interest" description="Disordered" evidence="1">
    <location>
        <begin position="60"/>
        <end position="91"/>
    </location>
</feature>
<evidence type="ECO:0008006" key="4">
    <source>
        <dbReference type="Google" id="ProtNLM"/>
    </source>
</evidence>
<gene>
    <name evidence="2" type="ORF">KOR42_42420</name>
</gene>
<protein>
    <recommendedName>
        <fullName evidence="4">WD domain, G-beta repeat</fullName>
    </recommendedName>
</protein>
<evidence type="ECO:0000256" key="1">
    <source>
        <dbReference type="SAM" id="MobiDB-lite"/>
    </source>
</evidence>
<dbReference type="Proteomes" id="UP000317243">
    <property type="component" value="Unassembled WGS sequence"/>
</dbReference>
<dbReference type="AlphaFoldDB" id="A0A5C5WA27"/>
<dbReference type="InterPro" id="IPR015943">
    <property type="entry name" value="WD40/YVTN_repeat-like_dom_sf"/>
</dbReference>
<sequence length="1176" mass="127680">MQDYIPADTDLNMGTVAGSQKVMTPKVVMMRDRISSSPVSSIGLICVLLLGCGGGSDPGGSVDPYADAPGSDQPGSLVSGAQSPFGTGSSADLPALKEAVREITNLLNGMSNEYEGLAGSGKQSIQLTQTEQLYQKMSPIESKVSQMQAPNAEEARTLKSEVLESLLDAIKRAEIAELHLERQYDFNSFGSFSGFGGRGHDIHDGISIARSALNLSQRNLPVAEKLTTGPPASIGGAPPTNRSFGYLRGLGVSEAQYRSMSQRSPGQDPVPWQMQADPAIYPYELSEEAMLEIDVPSTDSPPGPFYTPLRILYPQMPSLVVGLGLNERTGHQRVIWQLDPKKRLGLVKSLQLQDSHLMALSPDGRYFAAQPEKTNIIGLYDIDQRKPIAQTNHEIPLGGAAFLMFAADNRLVLYDGAVAKVWTVPNLELEHTIEIGRDARRSVWYPGTSWALSPGGRYLAVPGNTGFTYDIMFYDLTTGQPAAQIDMSGSRSISHVASAFSCDGSKLAVLMDGSWNTWIQIWDVVSGRLLASYENEGSLSRAVDGERKYQGPSVDWFPDGKRILVYGKGIFNTETGAGEKFLTSNVFYRLGLLTDQHIGVVQRDVFDTFDLEEVPTNLTRWNSEQLASEAMVADNPFEITPTGGKNVATVTDRSQVQYVHVERQPLWNLHPDPAQTPSSSTGQINGFTGQHVYHASLTPSENMAVAGYTNQAIRIWNGKTSDLDKLKSWIEYGDISSATRPERFEFSFPSGFHGISPSGKFVVTRDLEGFNRFDLWDLESKSHVAGFFPYDQGRSDGGAPILWCEFLDDSHLFTMAEKQLTLWSVPEGKAVYEVFLDSVQNWPVFSPGRKQLALLEGGGITVIASDTGEVLARGDQLGLSGELSVVAYTADGTSLALLSSPPGGGEMAIIDTATGQLKTSFPLPMSGKTLQWYGNDFVLVDGGYLVSVDKKAVAWIYNLDGLRIASQGGEKNWFLSQIKSNDPYQLLNTPLPTSQAVNALASADPPIDLLLQPGGSIALDIQVPTPPNRGGFSQEVTEAMTRQFASHNVRIDPSSPLRLVIRGEHGKTGDGISLGRYGSLFSRDSDLDEERVTWTLSIRQGEQTLWQRSSSTNNTGSVDIEDGVTGDAAIQQAAAQLSERMWTNAASSLLRFELPRYVFGQNAGRGLGSSKLGSSL</sequence>
<accession>A0A5C5WA27</accession>
<name>A0A5C5WA27_9PLAN</name>
<comment type="caution">
    <text evidence="2">The sequence shown here is derived from an EMBL/GenBank/DDBJ whole genome shotgun (WGS) entry which is preliminary data.</text>
</comment>
<organism evidence="2 3">
    <name type="scientific">Thalassoglobus neptunius</name>
    <dbReference type="NCBI Taxonomy" id="1938619"/>
    <lineage>
        <taxon>Bacteria</taxon>
        <taxon>Pseudomonadati</taxon>
        <taxon>Planctomycetota</taxon>
        <taxon>Planctomycetia</taxon>
        <taxon>Planctomycetales</taxon>
        <taxon>Planctomycetaceae</taxon>
        <taxon>Thalassoglobus</taxon>
    </lineage>
</organism>
<feature type="compositionally biased region" description="Polar residues" evidence="1">
    <location>
        <begin position="73"/>
        <end position="90"/>
    </location>
</feature>
<dbReference type="RefSeq" id="WP_146511621.1">
    <property type="nucleotide sequence ID" value="NZ_SIHI01000025.1"/>
</dbReference>
<dbReference type="SUPFAM" id="SSF82171">
    <property type="entry name" value="DPP6 N-terminal domain-like"/>
    <property type="match status" value="1"/>
</dbReference>
<reference evidence="2 3" key="1">
    <citation type="submission" date="2019-02" db="EMBL/GenBank/DDBJ databases">
        <title>Deep-cultivation of Planctomycetes and their phenomic and genomic characterization uncovers novel biology.</title>
        <authorList>
            <person name="Wiegand S."/>
            <person name="Jogler M."/>
            <person name="Boedeker C."/>
            <person name="Pinto D."/>
            <person name="Vollmers J."/>
            <person name="Rivas-Marin E."/>
            <person name="Kohn T."/>
            <person name="Peeters S.H."/>
            <person name="Heuer A."/>
            <person name="Rast P."/>
            <person name="Oberbeckmann S."/>
            <person name="Bunk B."/>
            <person name="Jeske O."/>
            <person name="Meyerdierks A."/>
            <person name="Storesund J.E."/>
            <person name="Kallscheuer N."/>
            <person name="Luecker S."/>
            <person name="Lage O.M."/>
            <person name="Pohl T."/>
            <person name="Merkel B.J."/>
            <person name="Hornburger P."/>
            <person name="Mueller R.-W."/>
            <person name="Bruemmer F."/>
            <person name="Labrenz M."/>
            <person name="Spormann A.M."/>
            <person name="Op Den Camp H."/>
            <person name="Overmann J."/>
            <person name="Amann R."/>
            <person name="Jetten M.S.M."/>
            <person name="Mascher T."/>
            <person name="Medema M.H."/>
            <person name="Devos D.P."/>
            <person name="Kaster A.-K."/>
            <person name="Ovreas L."/>
            <person name="Rohde M."/>
            <person name="Galperin M.Y."/>
            <person name="Jogler C."/>
        </authorList>
    </citation>
    <scope>NUCLEOTIDE SEQUENCE [LARGE SCALE GENOMIC DNA]</scope>
    <source>
        <strain evidence="2 3">KOR42</strain>
    </source>
</reference>